<dbReference type="InterPro" id="IPR017907">
    <property type="entry name" value="Znf_RING_CS"/>
</dbReference>
<reference evidence="6" key="1">
    <citation type="journal article" date="2018" name="Nat. Microbiol.">
        <title>Leveraging single-cell genomics to expand the fungal tree of life.</title>
        <authorList>
            <person name="Ahrendt S.R."/>
            <person name="Quandt C.A."/>
            <person name="Ciobanu D."/>
            <person name="Clum A."/>
            <person name="Salamov A."/>
            <person name="Andreopoulos B."/>
            <person name="Cheng J.F."/>
            <person name="Woyke T."/>
            <person name="Pelin A."/>
            <person name="Henrissat B."/>
            <person name="Reynolds N.K."/>
            <person name="Benny G.L."/>
            <person name="Smith M.E."/>
            <person name="James T.Y."/>
            <person name="Grigoriev I.V."/>
        </authorList>
    </citation>
    <scope>NUCLEOTIDE SEQUENCE [LARGE SCALE GENOMIC DNA]</scope>
    <source>
        <strain evidence="6">RSA 468</strain>
    </source>
</reference>
<keyword evidence="3" id="KW-0862">Zinc</keyword>
<sequence>MFILPLINFRRLKRGIQTTCQSTARWLGLPAVGAAASQARTKALAAIPIQVCLICLQGGPGAMKAHPEALDFILHGQSEVAATSDNTPNYADDPTATTITTTAAAKSGLFSQHPVRVPYQTNCGHVFCYVCIATQMALDHQDHSCERCGTRVTRIERLEADQWYF</sequence>
<proteinExistence type="predicted"/>
<dbReference type="STRING" id="215637.A0A4P9ZN85"/>
<name>A0A4P9ZN85_9FUNG</name>
<keyword evidence="1" id="KW-0479">Metal-binding</keyword>
<protein>
    <recommendedName>
        <fullName evidence="4">RING-type domain-containing protein</fullName>
    </recommendedName>
</protein>
<evidence type="ECO:0000313" key="6">
    <source>
        <dbReference type="Proteomes" id="UP000268162"/>
    </source>
</evidence>
<keyword evidence="6" id="KW-1185">Reference proteome</keyword>
<dbReference type="AlphaFoldDB" id="A0A4P9ZN85"/>
<dbReference type="SUPFAM" id="SSF57850">
    <property type="entry name" value="RING/U-box"/>
    <property type="match status" value="1"/>
</dbReference>
<dbReference type="Gene3D" id="3.30.40.10">
    <property type="entry name" value="Zinc/RING finger domain, C3HC4 (zinc finger)"/>
    <property type="match status" value="1"/>
</dbReference>
<keyword evidence="2" id="KW-0863">Zinc-finger</keyword>
<organism evidence="5 6">
    <name type="scientific">Dimargaris cristalligena</name>
    <dbReference type="NCBI Taxonomy" id="215637"/>
    <lineage>
        <taxon>Eukaryota</taxon>
        <taxon>Fungi</taxon>
        <taxon>Fungi incertae sedis</taxon>
        <taxon>Zoopagomycota</taxon>
        <taxon>Kickxellomycotina</taxon>
        <taxon>Dimargaritomycetes</taxon>
        <taxon>Dimargaritales</taxon>
        <taxon>Dimargaritaceae</taxon>
        <taxon>Dimargaris</taxon>
    </lineage>
</organism>
<dbReference type="SMART" id="SM00184">
    <property type="entry name" value="RING"/>
    <property type="match status" value="1"/>
</dbReference>
<dbReference type="GO" id="GO:0008270">
    <property type="term" value="F:zinc ion binding"/>
    <property type="evidence" value="ECO:0007669"/>
    <property type="project" value="UniProtKB-KW"/>
</dbReference>
<dbReference type="PROSITE" id="PS00518">
    <property type="entry name" value="ZF_RING_1"/>
    <property type="match status" value="1"/>
</dbReference>
<dbReference type="EMBL" id="ML003039">
    <property type="protein sequence ID" value="RKP34876.1"/>
    <property type="molecule type" value="Genomic_DNA"/>
</dbReference>
<feature type="domain" description="RING-type" evidence="4">
    <location>
        <begin position="52"/>
        <end position="148"/>
    </location>
</feature>
<evidence type="ECO:0000256" key="3">
    <source>
        <dbReference type="ARBA" id="ARBA00022833"/>
    </source>
</evidence>
<dbReference type="Proteomes" id="UP000268162">
    <property type="component" value="Unassembled WGS sequence"/>
</dbReference>
<dbReference type="InterPro" id="IPR001841">
    <property type="entry name" value="Znf_RING"/>
</dbReference>
<dbReference type="InterPro" id="IPR013083">
    <property type="entry name" value="Znf_RING/FYVE/PHD"/>
</dbReference>
<evidence type="ECO:0000259" key="4">
    <source>
        <dbReference type="SMART" id="SM00184"/>
    </source>
</evidence>
<gene>
    <name evidence="5" type="ORF">BJ085DRAFT_27898</name>
</gene>
<evidence type="ECO:0000256" key="1">
    <source>
        <dbReference type="ARBA" id="ARBA00022723"/>
    </source>
</evidence>
<evidence type="ECO:0000313" key="5">
    <source>
        <dbReference type="EMBL" id="RKP34876.1"/>
    </source>
</evidence>
<accession>A0A4P9ZN85</accession>
<evidence type="ECO:0000256" key="2">
    <source>
        <dbReference type="ARBA" id="ARBA00022771"/>
    </source>
</evidence>